<keyword evidence="2" id="KW-0964">Secreted</keyword>
<proteinExistence type="predicted"/>
<dbReference type="NCBIfam" id="NF033679">
    <property type="entry name" value="DNRLRE_dom"/>
    <property type="match status" value="1"/>
</dbReference>
<comment type="subcellular location">
    <subcellularLocation>
        <location evidence="1">Secreted</location>
    </subcellularLocation>
</comment>
<name>A0ABW6SRG2_9ACTN</name>
<organism evidence="6 7">
    <name type="scientific">Microtetraspora malaysiensis</name>
    <dbReference type="NCBI Taxonomy" id="161358"/>
    <lineage>
        <taxon>Bacteria</taxon>
        <taxon>Bacillati</taxon>
        <taxon>Actinomycetota</taxon>
        <taxon>Actinomycetes</taxon>
        <taxon>Streptosporangiales</taxon>
        <taxon>Streptosporangiaceae</taxon>
        <taxon>Microtetraspora</taxon>
    </lineage>
</organism>
<evidence type="ECO:0000313" key="7">
    <source>
        <dbReference type="Proteomes" id="UP001602013"/>
    </source>
</evidence>
<feature type="region of interest" description="Disordered" evidence="4">
    <location>
        <begin position="1"/>
        <end position="20"/>
    </location>
</feature>
<feature type="compositionally biased region" description="Basic and acidic residues" evidence="4">
    <location>
        <begin position="521"/>
        <end position="535"/>
    </location>
</feature>
<dbReference type="Pfam" id="PF24517">
    <property type="entry name" value="CBM96"/>
    <property type="match status" value="1"/>
</dbReference>
<evidence type="ECO:0000259" key="5">
    <source>
        <dbReference type="Pfam" id="PF24517"/>
    </source>
</evidence>
<keyword evidence="3" id="KW-0732">Signal</keyword>
<comment type="caution">
    <text evidence="6">The sequence shown here is derived from an EMBL/GenBank/DDBJ whole genome shotgun (WGS) entry which is preliminary data.</text>
</comment>
<gene>
    <name evidence="6" type="ORF">ACFYXI_17945</name>
</gene>
<evidence type="ECO:0000256" key="1">
    <source>
        <dbReference type="ARBA" id="ARBA00004613"/>
    </source>
</evidence>
<sequence>MADPDPAAPKASASQLNDTRVVDHALEAAKMKAKETGKKVEVPSRFSETLKVWANPDGKTLHAELYSAPIQVASIEKDGMKRWDPIDTTIVRRSDGHIAARRTKAPLEFGDAGSQVLATSHVNDQKVGFRWGKKLPKPEISGNSITYRDAVTQGADLVVTALPEGFVQSVVLRTRPKGPLAVKLPMDLPKGTSYGKASDGTPQLMSPQGKPEAAPIAVQALDAIESENPESGKVGKVSTNVTTDASGASTLVLEPDAAFLSDASVSYPVTISVSSSWVGAGLAEDTFVNNADYPYGSSNASLDRILVGKSNSGTVTWRGYLRFLVQDTDLDYATIADADLRLWNYLSGGQDATTGLNCGKSVGSGIVARRITSNWSQSSLTWSNQPSYTTSGQVGNKAAYSSDCSWGEGELYYSIQNMVQDWADHKVPDYGILLQSTSESDSQNWRRYRSSEYAGTSGRGPVLFIDYTPVERHLVVSNYNGDAWSAGPSYDTAVSLQVPTTSGAPDLEGITQDQAMEIKLDRANPRVEIGRDKLQPFDGEDWSNNPWEPPDEVEPTPQPDTTAPTEPFPVIVDHAG</sequence>
<dbReference type="RefSeq" id="WP_387412446.1">
    <property type="nucleotide sequence ID" value="NZ_JBIASD010000010.1"/>
</dbReference>
<feature type="region of interest" description="Disordered" evidence="4">
    <location>
        <begin position="521"/>
        <end position="576"/>
    </location>
</feature>
<feature type="domain" description="Carbohydrate-binding module family 96" evidence="5">
    <location>
        <begin position="283"/>
        <end position="441"/>
    </location>
</feature>
<dbReference type="Proteomes" id="UP001602013">
    <property type="component" value="Unassembled WGS sequence"/>
</dbReference>
<evidence type="ECO:0000256" key="3">
    <source>
        <dbReference type="ARBA" id="ARBA00022729"/>
    </source>
</evidence>
<reference evidence="6 7" key="1">
    <citation type="submission" date="2024-10" db="EMBL/GenBank/DDBJ databases">
        <title>The Natural Products Discovery Center: Release of the First 8490 Sequenced Strains for Exploring Actinobacteria Biosynthetic Diversity.</title>
        <authorList>
            <person name="Kalkreuter E."/>
            <person name="Kautsar S.A."/>
            <person name="Yang D."/>
            <person name="Bader C.D."/>
            <person name="Teijaro C.N."/>
            <person name="Fluegel L."/>
            <person name="Davis C.M."/>
            <person name="Simpson J.R."/>
            <person name="Lauterbach L."/>
            <person name="Steele A.D."/>
            <person name="Gui C."/>
            <person name="Meng S."/>
            <person name="Li G."/>
            <person name="Viehrig K."/>
            <person name="Ye F."/>
            <person name="Su P."/>
            <person name="Kiefer A.F."/>
            <person name="Nichols A."/>
            <person name="Cepeda A.J."/>
            <person name="Yan W."/>
            <person name="Fan B."/>
            <person name="Jiang Y."/>
            <person name="Adhikari A."/>
            <person name="Zheng C.-J."/>
            <person name="Schuster L."/>
            <person name="Cowan T.M."/>
            <person name="Smanski M.J."/>
            <person name="Chevrette M.G."/>
            <person name="De Carvalho L.P.S."/>
            <person name="Shen B."/>
        </authorList>
    </citation>
    <scope>NUCLEOTIDE SEQUENCE [LARGE SCALE GENOMIC DNA]</scope>
    <source>
        <strain evidence="6 7">NPDC002173</strain>
    </source>
</reference>
<accession>A0ABW6SRG2</accession>
<evidence type="ECO:0000313" key="6">
    <source>
        <dbReference type="EMBL" id="MFF3667482.1"/>
    </source>
</evidence>
<dbReference type="EMBL" id="JBIASD010000010">
    <property type="protein sequence ID" value="MFF3667482.1"/>
    <property type="molecule type" value="Genomic_DNA"/>
</dbReference>
<dbReference type="InterPro" id="IPR055372">
    <property type="entry name" value="CBM96"/>
</dbReference>
<feature type="compositionally biased region" description="Low complexity" evidence="4">
    <location>
        <begin position="1"/>
        <end position="14"/>
    </location>
</feature>
<protein>
    <submittedName>
        <fullName evidence="6">DNRLRE domain-containing protein</fullName>
    </submittedName>
</protein>
<keyword evidence="7" id="KW-1185">Reference proteome</keyword>
<evidence type="ECO:0000256" key="2">
    <source>
        <dbReference type="ARBA" id="ARBA00022525"/>
    </source>
</evidence>
<evidence type="ECO:0000256" key="4">
    <source>
        <dbReference type="SAM" id="MobiDB-lite"/>
    </source>
</evidence>